<evidence type="ECO:0000313" key="1">
    <source>
        <dbReference type="EMBL" id="PWI67546.1"/>
    </source>
</evidence>
<protein>
    <submittedName>
        <fullName evidence="1">Uncharacterized protein</fullName>
    </submittedName>
</protein>
<proteinExistence type="predicted"/>
<accession>A0A2U3DZ98</accession>
<evidence type="ECO:0000313" key="2">
    <source>
        <dbReference type="Proteomes" id="UP000245956"/>
    </source>
</evidence>
<sequence>MADGPDPDPDSVPCPAQLDPVTRESLLRSASQGPGAAKPRVQSLRVEIQGPPPSYEVTRHPTGRESLLCFSPCSHARPFVRDFALSLYEYVPCARPSVPLLLESRGRCPARGTAAHGGRNAHSPQRTLLFYFIFGMYMLYVGGPAPPPVTASLPDLSLICPSTGPSKGPHQPVIQHHHLKIFLPSVPSHGSPLGPSFSATARGLPVADACLPPLLTTQL</sequence>
<gene>
    <name evidence="1" type="ORF">PCL_02900</name>
</gene>
<dbReference type="AlphaFoldDB" id="A0A2U3DZ98"/>
<name>A0A2U3DZ98_PURLI</name>
<dbReference type="Proteomes" id="UP000245956">
    <property type="component" value="Unassembled WGS sequence"/>
</dbReference>
<reference evidence="1 2" key="1">
    <citation type="journal article" date="2016" name="Front. Microbiol.">
        <title>Genome and transcriptome sequences reveal the specific parasitism of the nematophagous Purpureocillium lilacinum 36-1.</title>
        <authorList>
            <person name="Xie J."/>
            <person name="Li S."/>
            <person name="Mo C."/>
            <person name="Xiao X."/>
            <person name="Peng D."/>
            <person name="Wang G."/>
            <person name="Xiao Y."/>
        </authorList>
    </citation>
    <scope>NUCLEOTIDE SEQUENCE [LARGE SCALE GENOMIC DNA]</scope>
    <source>
        <strain evidence="1 2">36-1</strain>
    </source>
</reference>
<dbReference type="EMBL" id="LCWV01000018">
    <property type="protein sequence ID" value="PWI67546.1"/>
    <property type="molecule type" value="Genomic_DNA"/>
</dbReference>
<organism evidence="1 2">
    <name type="scientific">Purpureocillium lilacinum</name>
    <name type="common">Paecilomyces lilacinus</name>
    <dbReference type="NCBI Taxonomy" id="33203"/>
    <lineage>
        <taxon>Eukaryota</taxon>
        <taxon>Fungi</taxon>
        <taxon>Dikarya</taxon>
        <taxon>Ascomycota</taxon>
        <taxon>Pezizomycotina</taxon>
        <taxon>Sordariomycetes</taxon>
        <taxon>Hypocreomycetidae</taxon>
        <taxon>Hypocreales</taxon>
        <taxon>Ophiocordycipitaceae</taxon>
        <taxon>Purpureocillium</taxon>
    </lineage>
</organism>
<comment type="caution">
    <text evidence="1">The sequence shown here is derived from an EMBL/GenBank/DDBJ whole genome shotgun (WGS) entry which is preliminary data.</text>
</comment>